<dbReference type="Proteomes" id="UP001230220">
    <property type="component" value="Unassembled WGS sequence"/>
</dbReference>
<dbReference type="InterPro" id="IPR002178">
    <property type="entry name" value="PTS_EIIA_type-2_dom"/>
</dbReference>
<keyword evidence="10" id="KW-1185">Reference proteome</keyword>
<dbReference type="SUPFAM" id="SSF55804">
    <property type="entry name" value="Phoshotransferase/anion transport protein"/>
    <property type="match status" value="1"/>
</dbReference>
<protein>
    <submittedName>
        <fullName evidence="9">Transcriptional antiterminator/mannitol/fructose-specific phosphotransferase system IIA component (Ntr-type)</fullName>
    </submittedName>
</protein>
<evidence type="ECO:0000256" key="2">
    <source>
        <dbReference type="ARBA" id="ARBA00022737"/>
    </source>
</evidence>
<dbReference type="Gene3D" id="3.40.930.10">
    <property type="entry name" value="Mannitol-specific EII, Chain A"/>
    <property type="match status" value="1"/>
</dbReference>
<comment type="caution">
    <text evidence="9">The sequence shown here is derived from an EMBL/GenBank/DDBJ whole genome shotgun (WGS) entry which is preliminary data.</text>
</comment>
<evidence type="ECO:0000259" key="7">
    <source>
        <dbReference type="PROSITE" id="PS51099"/>
    </source>
</evidence>
<evidence type="ECO:0000313" key="10">
    <source>
        <dbReference type="Proteomes" id="UP001230220"/>
    </source>
</evidence>
<proteinExistence type="predicted"/>
<organism evidence="9 10">
    <name type="scientific">Breznakia pachnodae</name>
    <dbReference type="NCBI Taxonomy" id="265178"/>
    <lineage>
        <taxon>Bacteria</taxon>
        <taxon>Bacillati</taxon>
        <taxon>Bacillota</taxon>
        <taxon>Erysipelotrichia</taxon>
        <taxon>Erysipelotrichales</taxon>
        <taxon>Erysipelotrichaceae</taxon>
        <taxon>Breznakia</taxon>
    </lineage>
</organism>
<dbReference type="InterPro" id="IPR050661">
    <property type="entry name" value="BglG_antiterminators"/>
</dbReference>
<dbReference type="RefSeq" id="WP_307408609.1">
    <property type="nucleotide sequence ID" value="NZ_JAUSUR010000004.1"/>
</dbReference>
<dbReference type="Pfam" id="PF00359">
    <property type="entry name" value="PTS_EIIA_2"/>
    <property type="match status" value="1"/>
</dbReference>
<dbReference type="InterPro" id="IPR007737">
    <property type="entry name" value="Mga_HTH"/>
</dbReference>
<dbReference type="EMBL" id="JAUSUR010000004">
    <property type="protein sequence ID" value="MDQ0361680.1"/>
    <property type="molecule type" value="Genomic_DNA"/>
</dbReference>
<keyword evidence="5" id="KW-0804">Transcription</keyword>
<keyword evidence="3" id="KW-0805">Transcription regulation</keyword>
<dbReference type="Pfam" id="PF05043">
    <property type="entry name" value="Mga"/>
    <property type="match status" value="1"/>
</dbReference>
<dbReference type="InterPro" id="IPR011608">
    <property type="entry name" value="PRD"/>
</dbReference>
<evidence type="ECO:0000256" key="1">
    <source>
        <dbReference type="ARBA" id="ARBA00022679"/>
    </source>
</evidence>
<feature type="domain" description="PTS EIIA type-2" evidence="6">
    <location>
        <begin position="549"/>
        <end position="692"/>
    </location>
</feature>
<evidence type="ECO:0000313" key="9">
    <source>
        <dbReference type="EMBL" id="MDQ0361680.1"/>
    </source>
</evidence>
<evidence type="ECO:0000256" key="3">
    <source>
        <dbReference type="ARBA" id="ARBA00023015"/>
    </source>
</evidence>
<dbReference type="PANTHER" id="PTHR30185">
    <property type="entry name" value="CRYPTIC BETA-GLUCOSIDE BGL OPERON ANTITERMINATOR"/>
    <property type="match status" value="1"/>
</dbReference>
<feature type="domain" description="PTS EIIB type-2" evidence="7">
    <location>
        <begin position="406"/>
        <end position="497"/>
    </location>
</feature>
<keyword evidence="2" id="KW-0677">Repeat</keyword>
<dbReference type="InterPro" id="IPR016152">
    <property type="entry name" value="PTrfase/Anion_transptr"/>
</dbReference>
<evidence type="ECO:0000256" key="4">
    <source>
        <dbReference type="ARBA" id="ARBA00023159"/>
    </source>
</evidence>
<dbReference type="Gene3D" id="1.10.1790.10">
    <property type="entry name" value="PRD domain"/>
    <property type="match status" value="1"/>
</dbReference>
<reference evidence="9 10" key="1">
    <citation type="submission" date="2023-07" db="EMBL/GenBank/DDBJ databases">
        <title>Genomic Encyclopedia of Type Strains, Phase IV (KMG-IV): sequencing the most valuable type-strain genomes for metagenomic binning, comparative biology and taxonomic classification.</title>
        <authorList>
            <person name="Goeker M."/>
        </authorList>
    </citation>
    <scope>NUCLEOTIDE SEQUENCE [LARGE SCALE GENOMIC DNA]</scope>
    <source>
        <strain evidence="9 10">DSM 16784</strain>
    </source>
</reference>
<evidence type="ECO:0000259" key="8">
    <source>
        <dbReference type="PROSITE" id="PS51372"/>
    </source>
</evidence>
<dbReference type="CDD" id="cd00211">
    <property type="entry name" value="PTS_IIA_fru"/>
    <property type="match status" value="1"/>
</dbReference>
<dbReference type="PROSITE" id="PS51099">
    <property type="entry name" value="PTS_EIIB_TYPE_2"/>
    <property type="match status" value="1"/>
</dbReference>
<dbReference type="InterPro" id="IPR036095">
    <property type="entry name" value="PTS_EIIB-like_sf"/>
</dbReference>
<name>A0ABU0E4E2_9FIRM</name>
<keyword evidence="4" id="KW-0010">Activator</keyword>
<keyword evidence="1" id="KW-0808">Transferase</keyword>
<dbReference type="PROSITE" id="PS51094">
    <property type="entry name" value="PTS_EIIA_TYPE_2"/>
    <property type="match status" value="1"/>
</dbReference>
<evidence type="ECO:0000259" key="6">
    <source>
        <dbReference type="PROSITE" id="PS51094"/>
    </source>
</evidence>
<dbReference type="Gene3D" id="3.40.50.2300">
    <property type="match status" value="1"/>
</dbReference>
<feature type="domain" description="PRD" evidence="8">
    <location>
        <begin position="293"/>
        <end position="400"/>
    </location>
</feature>
<evidence type="ECO:0000256" key="5">
    <source>
        <dbReference type="ARBA" id="ARBA00023163"/>
    </source>
</evidence>
<dbReference type="PROSITE" id="PS51372">
    <property type="entry name" value="PRD_2"/>
    <property type="match status" value="1"/>
</dbReference>
<dbReference type="InterPro" id="IPR036634">
    <property type="entry name" value="PRD_sf"/>
</dbReference>
<dbReference type="InterPro" id="IPR013011">
    <property type="entry name" value="PTS_EIIB_2"/>
</dbReference>
<accession>A0ABU0E4E2</accession>
<dbReference type="PANTHER" id="PTHR30185:SF9">
    <property type="entry name" value="MANNITOL-SPECIFIC PHOSPHOTRANSFERASE ENZYME IIA COMPONENT"/>
    <property type="match status" value="1"/>
</dbReference>
<gene>
    <name evidence="9" type="ORF">J2S15_002430</name>
</gene>
<dbReference type="SUPFAM" id="SSF63520">
    <property type="entry name" value="PTS-regulatory domain, PRD"/>
    <property type="match status" value="1"/>
</dbReference>
<dbReference type="SUPFAM" id="SSF52794">
    <property type="entry name" value="PTS system IIB component-like"/>
    <property type="match status" value="1"/>
</dbReference>
<sequence>MEVELLLLMQSIANKAYLSVDDLMIQTKVSKRQIMYRLDKINQILKTTNQLTIQLSSNGELVITPDIRSAIELILHKQQQVQPYYLNKGERQNYLFLMMFLNFEYLSLQHFINSLQLSRSTVLQTIKALSDELTSYSIVVKNDRMSGYYLEGDEGDIRRYMIEIVLSTLSKEPSGRMFDLFIDEFHLDIFQYSKLVIDELANQHNIHFVEDRLNEFIYIFIFLKMRILNSSHENEELLIHIQPAILQSLKEYKFTVELLKNYKNTENIPKADIYYISSWILGISVGDINEDTKDWTLISELVMKVLMRFESLSGVHFKDIEKIFTQLYGHIRPAYYRMIMKLPIYNPLSERIQDEFPELYKLVKESMRSVAFLFPQETPDEEIAYLTMHFATIFSNHRMLENNKQKTALVVCGNGIGSSAILYNELKNLFPELHFLPPINVGKLQEMKDQADIVFATSYILNDVDLDIPIVRVSPVMNTRERYQVVRELYALFGNTFTNRPNIDVVMNIIRKYAEVKEEQDLYSDLASYFTDFSFQVLNEEKKSLQLIDLLNQRYIHLGLEAKNREDAIREGFLEMKTDGIVNDEYIETIIRDMRRLGPYFVITKHFALPHALPEAGAYGTAIGISVLKEPIKFGSAENDPVKYIFSLSSTNSELHLQAMNELIDLMADQKFYEMLDCAKQPQEIIQYIYEHTKGK</sequence>
<dbReference type="Pfam" id="PF00874">
    <property type="entry name" value="PRD"/>
    <property type="match status" value="1"/>
</dbReference>
<dbReference type="CDD" id="cd05568">
    <property type="entry name" value="PTS_IIB_bgl_like"/>
    <property type="match status" value="1"/>
</dbReference>